<dbReference type="AlphaFoldDB" id="A0A1S8TVJ2"/>
<gene>
    <name evidence="2" type="ORF">CLPUN_08400</name>
</gene>
<dbReference type="InterPro" id="IPR006540">
    <property type="entry name" value="Lactococcin_972"/>
</dbReference>
<dbReference type="Gene3D" id="2.60.40.2850">
    <property type="match status" value="1"/>
</dbReference>
<evidence type="ECO:0000256" key="1">
    <source>
        <dbReference type="SAM" id="SignalP"/>
    </source>
</evidence>
<dbReference type="EMBL" id="LZZM01000051">
    <property type="protein sequence ID" value="OOM81807.1"/>
    <property type="molecule type" value="Genomic_DNA"/>
</dbReference>
<keyword evidence="1" id="KW-0732">Signal</keyword>
<feature type="signal peptide" evidence="1">
    <location>
        <begin position="1"/>
        <end position="23"/>
    </location>
</feature>
<dbReference type="STRING" id="29367.CLPUN_08400"/>
<evidence type="ECO:0000313" key="3">
    <source>
        <dbReference type="Proteomes" id="UP000190890"/>
    </source>
</evidence>
<organism evidence="2 3">
    <name type="scientific">Clostridium puniceum</name>
    <dbReference type="NCBI Taxonomy" id="29367"/>
    <lineage>
        <taxon>Bacteria</taxon>
        <taxon>Bacillati</taxon>
        <taxon>Bacillota</taxon>
        <taxon>Clostridia</taxon>
        <taxon>Eubacteriales</taxon>
        <taxon>Clostridiaceae</taxon>
        <taxon>Clostridium</taxon>
    </lineage>
</organism>
<reference evidence="2 3" key="1">
    <citation type="submission" date="2016-05" db="EMBL/GenBank/DDBJ databases">
        <title>Microbial solvent formation.</title>
        <authorList>
            <person name="Poehlein A."/>
            <person name="Montoya Solano J.D."/>
            <person name="Flitsch S."/>
            <person name="Krabben P."/>
            <person name="Duerre P."/>
            <person name="Daniel R."/>
        </authorList>
    </citation>
    <scope>NUCLEOTIDE SEQUENCE [LARGE SCALE GENOMIC DNA]</scope>
    <source>
        <strain evidence="2 3">DSM 2619</strain>
    </source>
</reference>
<name>A0A1S8TVJ2_9CLOT</name>
<dbReference type="RefSeq" id="WP_077846115.1">
    <property type="nucleotide sequence ID" value="NZ_LZZM01000051.1"/>
</dbReference>
<proteinExistence type="predicted"/>
<dbReference type="Pfam" id="PF09683">
    <property type="entry name" value="Lactococcin_972"/>
    <property type="match status" value="1"/>
</dbReference>
<accession>A0A1S8TVJ2</accession>
<protein>
    <submittedName>
        <fullName evidence="2">Bacteriocin</fullName>
    </submittedName>
</protein>
<sequence length="138" mass="14786">MKKILSVLTVLTVLSVPTISAYASTEHVASHSGSATLVRNSGITLKTPVSGDPFFESKTTVSGGTFHESGSVVEGGDWYYGFSGSNLFSQYDNDEVTHKSSVKNSNTTKTSGWVQPGKTAYSSTAQTWTGNQCFWGTW</sequence>
<evidence type="ECO:0000313" key="2">
    <source>
        <dbReference type="EMBL" id="OOM81807.1"/>
    </source>
</evidence>
<dbReference type="Proteomes" id="UP000190890">
    <property type="component" value="Unassembled WGS sequence"/>
</dbReference>
<keyword evidence="3" id="KW-1185">Reference proteome</keyword>
<feature type="chain" id="PRO_5012707054" evidence="1">
    <location>
        <begin position="24"/>
        <end position="138"/>
    </location>
</feature>
<comment type="caution">
    <text evidence="2">The sequence shown here is derived from an EMBL/GenBank/DDBJ whole genome shotgun (WGS) entry which is preliminary data.</text>
</comment>